<keyword evidence="2" id="KW-1185">Reference proteome</keyword>
<name>A0A964DWW3_9PROT</name>
<sequence>MDSAAPISPSVIRNIVQINPTADALGFAAAGFAAEARVLRLSELGPDRLMVRMLPPAGTDIRIWLPDRTVLAQGPEAVMPLLDNLRSCRLAVVHRVDHPARVASLLDRMGADAICLSPQVSAAWMPDLTRNGLAACDLGFDIAACGLTGLRLFANEIGAAALTAGFLTLDGARRRRLRETERVYDVEDFVPCHGLYPNERDDWGRWAWTGPETIATFLAPMHGGARARLTLFFFANKRPLDAANLRVLVNGRSFPCRYVPDELKIEIAVEGLGDAAFARFDLLQAAMVPTEDHSRRLGFALHKLKVETEL</sequence>
<reference evidence="1" key="2">
    <citation type="submission" date="2021-01" db="EMBL/GenBank/DDBJ databases">
        <authorList>
            <person name="Mieszkin S."/>
            <person name="Pouder E."/>
            <person name="Alain K."/>
        </authorList>
    </citation>
    <scope>NUCLEOTIDE SEQUENCE</scope>
    <source>
        <strain evidence="1">HW T2.11</strain>
    </source>
</reference>
<gene>
    <name evidence="1" type="ORF">ASILVAE211_00440</name>
</gene>
<dbReference type="EMBL" id="JAESVB010000001">
    <property type="protein sequence ID" value="MCB8873630.1"/>
    <property type="molecule type" value="Genomic_DNA"/>
</dbReference>
<proteinExistence type="predicted"/>
<dbReference type="RefSeq" id="WP_227319319.1">
    <property type="nucleotide sequence ID" value="NZ_JAESVB010000001.1"/>
</dbReference>
<evidence type="ECO:0000313" key="2">
    <source>
        <dbReference type="Proteomes" id="UP000708298"/>
    </source>
</evidence>
<accession>A0A964DWW3</accession>
<dbReference type="Proteomes" id="UP000708298">
    <property type="component" value="Unassembled WGS sequence"/>
</dbReference>
<comment type="caution">
    <text evidence="1">The sequence shown here is derived from an EMBL/GenBank/DDBJ whole genome shotgun (WGS) entry which is preliminary data.</text>
</comment>
<organism evidence="1 2">
    <name type="scientific">Acidisoma silvae</name>
    <dbReference type="NCBI Taxonomy" id="2802396"/>
    <lineage>
        <taxon>Bacteria</taxon>
        <taxon>Pseudomonadati</taxon>
        <taxon>Pseudomonadota</taxon>
        <taxon>Alphaproteobacteria</taxon>
        <taxon>Acetobacterales</taxon>
        <taxon>Acidocellaceae</taxon>
        <taxon>Acidisoma</taxon>
    </lineage>
</organism>
<protein>
    <submittedName>
        <fullName evidence="1">Uncharacterized protein</fullName>
    </submittedName>
</protein>
<evidence type="ECO:0000313" key="1">
    <source>
        <dbReference type="EMBL" id="MCB8873630.1"/>
    </source>
</evidence>
<reference evidence="1" key="1">
    <citation type="journal article" date="2021" name="Microorganisms">
        <title>Acidisoma silvae sp. nov. and Acidisomacellulosilytica sp. nov., Two Acidophilic Bacteria Isolated from Decaying Wood, Hydrolyzing Cellulose and Producing Poly-3-hydroxybutyrate.</title>
        <authorList>
            <person name="Mieszkin S."/>
            <person name="Pouder E."/>
            <person name="Uroz S."/>
            <person name="Simon-Colin C."/>
            <person name="Alain K."/>
        </authorList>
    </citation>
    <scope>NUCLEOTIDE SEQUENCE</scope>
    <source>
        <strain evidence="1">HW T2.11</strain>
    </source>
</reference>
<dbReference type="AlphaFoldDB" id="A0A964DWW3"/>